<name>A0A177HYI0_9ACTN</name>
<comment type="caution">
    <text evidence="1">The sequence shown here is derived from an EMBL/GenBank/DDBJ whole genome shotgun (WGS) entry which is preliminary data.</text>
</comment>
<reference evidence="1 2" key="1">
    <citation type="submission" date="2015-12" db="EMBL/GenBank/DDBJ databases">
        <title>Genome sequence of Streptomyces sp. G25.</title>
        <authorList>
            <person name="Poehlein A."/>
            <person name="Roettig A."/>
            <person name="Hiessl S."/>
            <person name="Hauschild P."/>
            <person name="Schauer J."/>
            <person name="Madkour M.H."/>
            <person name="Al-Ansari A.M."/>
            <person name="Almakishah N.H."/>
            <person name="Steinbuechel A."/>
            <person name="Daniel R."/>
        </authorList>
    </citation>
    <scope>NUCLEOTIDE SEQUENCE [LARGE SCALE GENOMIC DNA]</scope>
    <source>
        <strain evidence="2">G25(2015)</strain>
    </source>
</reference>
<sequence>MSLAICSLKWEAERSGPQKISYDSDGYHLVRFPYTAGDESYDPWKMHDPGHGGDKKSAFPDPRSGLIWPSHDGWGVLSALVFWEAAAQPSEYRARFVRDPLGSSTGYDSTATTDGATTRGGQYRTYMWQMFVHRGTPLGLKVSARGAGDKKLATPLILAEFKLAIHTDVITP</sequence>
<dbReference type="AlphaFoldDB" id="A0A177HYI0"/>
<evidence type="ECO:0000313" key="2">
    <source>
        <dbReference type="Proteomes" id="UP000077381"/>
    </source>
</evidence>
<dbReference type="OrthoDB" id="3425831at2"/>
<gene>
    <name evidence="1" type="ORF">STSP_09390</name>
</gene>
<protein>
    <submittedName>
        <fullName evidence="1">Uncharacterized protein</fullName>
    </submittedName>
</protein>
<accession>A0A177HYI0</accession>
<dbReference type="PATRIC" id="fig|1716141.3.peg.992"/>
<evidence type="ECO:0000313" key="1">
    <source>
        <dbReference type="EMBL" id="OAH15717.1"/>
    </source>
</evidence>
<proteinExistence type="predicted"/>
<dbReference type="Proteomes" id="UP000077381">
    <property type="component" value="Unassembled WGS sequence"/>
</dbReference>
<organism evidence="1 2">
    <name type="scientific">Streptomyces jeddahensis</name>
    <dbReference type="NCBI Taxonomy" id="1716141"/>
    <lineage>
        <taxon>Bacteria</taxon>
        <taxon>Bacillati</taxon>
        <taxon>Actinomycetota</taxon>
        <taxon>Actinomycetes</taxon>
        <taxon>Kitasatosporales</taxon>
        <taxon>Streptomycetaceae</taxon>
        <taxon>Streptomyces</taxon>
    </lineage>
</organism>
<keyword evidence="2" id="KW-1185">Reference proteome</keyword>
<dbReference type="RefSeq" id="WP_067272323.1">
    <property type="nucleotide sequence ID" value="NZ_LOHS01000036.1"/>
</dbReference>
<dbReference type="EMBL" id="LOHS01000036">
    <property type="protein sequence ID" value="OAH15717.1"/>
    <property type="molecule type" value="Genomic_DNA"/>
</dbReference>